<evidence type="ECO:0000256" key="1">
    <source>
        <dbReference type="SAM" id="SignalP"/>
    </source>
</evidence>
<evidence type="ECO:0000313" key="3">
    <source>
        <dbReference type="EMBL" id="MBB5190119.1"/>
    </source>
</evidence>
<dbReference type="AlphaFoldDB" id="A0A840R9S6"/>
<dbReference type="InterPro" id="IPR013424">
    <property type="entry name" value="Ice-binding_C"/>
</dbReference>
<keyword evidence="4" id="KW-1185">Reference proteome</keyword>
<dbReference type="NCBIfam" id="TIGR02595">
    <property type="entry name" value="PEP_CTERM"/>
    <property type="match status" value="1"/>
</dbReference>
<evidence type="ECO:0000259" key="2">
    <source>
        <dbReference type="Pfam" id="PF07589"/>
    </source>
</evidence>
<dbReference type="Pfam" id="PF07589">
    <property type="entry name" value="PEP-CTERM"/>
    <property type="match status" value="1"/>
</dbReference>
<sequence>MNRTLAGLVLALCAGAVSANTYTFSAADTGWVGADGFNNGSNALNNYFAGYCSTTYCTASPSEEYRNFFQFDTAGLVGKVTSAVLQINLHDVQNLQSPQVNYVLTALTGTSFDALGAGTVYGVYSGGPSDANQWVDISLDAASFAAIASGQFGLGGRITDLQPLSTAAQYLFGYSGQSDQGRAQLLVTTSPVPEPETWALLLIGSVAVVARRKRSAATAC</sequence>
<feature type="chain" id="PRO_5032457434" description="Ice-binding protein C-terminal domain-containing protein" evidence="1">
    <location>
        <begin position="20"/>
        <end position="220"/>
    </location>
</feature>
<name>A0A840R9S6_9NEIS</name>
<proteinExistence type="predicted"/>
<organism evidence="3 4">
    <name type="scientific">Silvimonas terrae</name>
    <dbReference type="NCBI Taxonomy" id="300266"/>
    <lineage>
        <taxon>Bacteria</taxon>
        <taxon>Pseudomonadati</taxon>
        <taxon>Pseudomonadota</taxon>
        <taxon>Betaproteobacteria</taxon>
        <taxon>Neisseriales</taxon>
        <taxon>Chitinibacteraceae</taxon>
        <taxon>Silvimonas</taxon>
    </lineage>
</organism>
<feature type="domain" description="Ice-binding protein C-terminal" evidence="2">
    <location>
        <begin position="191"/>
        <end position="213"/>
    </location>
</feature>
<dbReference type="Proteomes" id="UP000543030">
    <property type="component" value="Unassembled WGS sequence"/>
</dbReference>
<evidence type="ECO:0000313" key="4">
    <source>
        <dbReference type="Proteomes" id="UP000543030"/>
    </source>
</evidence>
<reference evidence="3 4" key="1">
    <citation type="submission" date="2020-08" db="EMBL/GenBank/DDBJ databases">
        <title>Genomic Encyclopedia of Type Strains, Phase IV (KMG-IV): sequencing the most valuable type-strain genomes for metagenomic binning, comparative biology and taxonomic classification.</title>
        <authorList>
            <person name="Goeker M."/>
        </authorList>
    </citation>
    <scope>NUCLEOTIDE SEQUENCE [LARGE SCALE GENOMIC DNA]</scope>
    <source>
        <strain evidence="3 4">DSM 18233</strain>
    </source>
</reference>
<gene>
    <name evidence="3" type="ORF">HNQ50_000829</name>
</gene>
<protein>
    <recommendedName>
        <fullName evidence="2">Ice-binding protein C-terminal domain-containing protein</fullName>
    </recommendedName>
</protein>
<comment type="caution">
    <text evidence="3">The sequence shown here is derived from an EMBL/GenBank/DDBJ whole genome shotgun (WGS) entry which is preliminary data.</text>
</comment>
<dbReference type="RefSeq" id="WP_184097804.1">
    <property type="nucleotide sequence ID" value="NZ_JACHHN010000001.1"/>
</dbReference>
<accession>A0A840R9S6</accession>
<dbReference type="EMBL" id="JACHHN010000001">
    <property type="protein sequence ID" value="MBB5190119.1"/>
    <property type="molecule type" value="Genomic_DNA"/>
</dbReference>
<keyword evidence="1" id="KW-0732">Signal</keyword>
<feature type="signal peptide" evidence="1">
    <location>
        <begin position="1"/>
        <end position="19"/>
    </location>
</feature>